<dbReference type="Gene3D" id="3.40.50.2000">
    <property type="entry name" value="Glycogen Phosphorylase B"/>
    <property type="match status" value="2"/>
</dbReference>
<organism evidence="11">
    <name type="scientific">Acidithiobacillus sulfuriphilus</name>
    <dbReference type="NCBI Taxonomy" id="1867749"/>
    <lineage>
        <taxon>Bacteria</taxon>
        <taxon>Pseudomonadati</taxon>
        <taxon>Pseudomonadota</taxon>
        <taxon>Acidithiobacillia</taxon>
        <taxon>Acidithiobacillales</taxon>
        <taxon>Acidithiobacillaceae</taxon>
        <taxon>Acidithiobacillus</taxon>
    </lineage>
</organism>
<feature type="domain" description="Starch synthase catalytic" evidence="10">
    <location>
        <begin position="3"/>
        <end position="240"/>
    </location>
</feature>
<comment type="similarity">
    <text evidence="4 8">Belongs to the glycosyltransferase 1 family. Bacterial/plant glycogen synthase subfamily.</text>
</comment>
<dbReference type="CDD" id="cd03791">
    <property type="entry name" value="GT5_Glycogen_synthase_DULL1-like"/>
    <property type="match status" value="1"/>
</dbReference>
<dbReference type="AlphaFoldDB" id="A0A3M8R183"/>
<dbReference type="GO" id="GO:0004373">
    <property type="term" value="F:alpha-1,4-glucan glucosyltransferase (UDP-glucose donor) activity"/>
    <property type="evidence" value="ECO:0007669"/>
    <property type="project" value="InterPro"/>
</dbReference>
<dbReference type="InterPro" id="IPR001296">
    <property type="entry name" value="Glyco_trans_1"/>
</dbReference>
<keyword evidence="6 8" id="KW-0808">Transferase</keyword>
<dbReference type="EMBL" id="RIZI01000162">
    <property type="protein sequence ID" value="RNF62306.1"/>
    <property type="molecule type" value="Genomic_DNA"/>
</dbReference>
<feature type="binding site" evidence="8">
    <location>
        <position position="16"/>
    </location>
    <ligand>
        <name>ADP-alpha-D-glucose</name>
        <dbReference type="ChEBI" id="CHEBI:57498"/>
    </ligand>
</feature>
<dbReference type="NCBIfam" id="NF001899">
    <property type="entry name" value="PRK00654.1-2"/>
    <property type="match status" value="1"/>
</dbReference>
<evidence type="ECO:0000313" key="11">
    <source>
        <dbReference type="EMBL" id="RNF62306.1"/>
    </source>
</evidence>
<proteinExistence type="inferred from homology"/>
<dbReference type="PANTHER" id="PTHR45825">
    <property type="entry name" value="GRANULE-BOUND STARCH SYNTHASE 1, CHLOROPLASTIC/AMYLOPLASTIC"/>
    <property type="match status" value="1"/>
</dbReference>
<evidence type="ECO:0000259" key="10">
    <source>
        <dbReference type="Pfam" id="PF08323"/>
    </source>
</evidence>
<dbReference type="GO" id="GO:0009011">
    <property type="term" value="F:alpha-1,4-glucan glucosyltransferase (ADP-glucose donor) activity"/>
    <property type="evidence" value="ECO:0007669"/>
    <property type="project" value="UniProtKB-UniRule"/>
</dbReference>
<evidence type="ECO:0000256" key="1">
    <source>
        <dbReference type="ARBA" id="ARBA00001478"/>
    </source>
</evidence>
<dbReference type="RefSeq" id="WP_123103677.1">
    <property type="nucleotide sequence ID" value="NZ_CP127527.1"/>
</dbReference>
<evidence type="ECO:0000256" key="2">
    <source>
        <dbReference type="ARBA" id="ARBA00002764"/>
    </source>
</evidence>
<comment type="catalytic activity">
    <reaction evidence="1 8">
        <text>[(1-&gt;4)-alpha-D-glucosyl](n) + ADP-alpha-D-glucose = [(1-&gt;4)-alpha-D-glucosyl](n+1) + ADP + H(+)</text>
        <dbReference type="Rhea" id="RHEA:18189"/>
        <dbReference type="Rhea" id="RHEA-COMP:9584"/>
        <dbReference type="Rhea" id="RHEA-COMP:9587"/>
        <dbReference type="ChEBI" id="CHEBI:15378"/>
        <dbReference type="ChEBI" id="CHEBI:15444"/>
        <dbReference type="ChEBI" id="CHEBI:57498"/>
        <dbReference type="ChEBI" id="CHEBI:456216"/>
        <dbReference type="EC" id="2.4.1.21"/>
    </reaction>
</comment>
<keyword evidence="5 8" id="KW-0328">Glycosyltransferase</keyword>
<comment type="caution">
    <text evidence="11">The sequence shown here is derived from an EMBL/GenBank/DDBJ whole genome shotgun (WGS) entry which is preliminary data.</text>
</comment>
<dbReference type="EC" id="2.4.1.21" evidence="8"/>
<dbReference type="NCBIfam" id="TIGR02095">
    <property type="entry name" value="glgA"/>
    <property type="match status" value="1"/>
</dbReference>
<evidence type="ECO:0000256" key="3">
    <source>
        <dbReference type="ARBA" id="ARBA00004964"/>
    </source>
</evidence>
<evidence type="ECO:0000256" key="6">
    <source>
        <dbReference type="ARBA" id="ARBA00022679"/>
    </source>
</evidence>
<sequence>MLRILFALSEMAPYSKTGGLADVGSALPAAIAGLGVDIRVLVPAYHPFAEGAHLQWRGRVTAPCTGETVELWSPEERPQVLLLRYPPYYERPGGPYQDPSGVDWPDNDQRFALLNRVAVEIAQGRVPALDWRADIVHVNDWQTGLVPYLLHLESRAGAPRPAVLFTIHNLAYQGRFDPGALQRLHLPPDGFHWQGTEFYGTFSFMKTALIYSDRIGTVSPTYAREIQEPELGMGLEGVLRTRSQGLFGILNGIDTQSWNPGSDPYLPARFQRQDKGGKALCKAQLQMEMGLYPAPETFLLAMISRLVTQKGVDLVLDILPDLLRRGVQFVLLGSGEQPFEEAFRRLAAGQRGQMAVRIAFDEGLAHRIEAGADAFLMPSRFEPCGLNQMYSLRYGTLPIVRRTGGLADTVVDAEHFGGPPPNGFVFVPVDRDALLAAVLRAESHFRQPAAWRYLQDNAMALDFSWERAARAYLEIYQQMLQ</sequence>
<evidence type="ECO:0000256" key="8">
    <source>
        <dbReference type="HAMAP-Rule" id="MF_00484"/>
    </source>
</evidence>
<protein>
    <recommendedName>
        <fullName evidence="8">Glycogen synthase</fullName>
        <ecNumber evidence="8">2.4.1.21</ecNumber>
    </recommendedName>
    <alternativeName>
        <fullName evidence="8">Starch [bacterial glycogen] synthase</fullName>
    </alternativeName>
</protein>
<evidence type="ECO:0000256" key="5">
    <source>
        <dbReference type="ARBA" id="ARBA00022676"/>
    </source>
</evidence>
<dbReference type="InterPro" id="IPR011835">
    <property type="entry name" value="GS/SS"/>
</dbReference>
<accession>A0A3M8R183</accession>
<dbReference type="UniPathway" id="UPA00164"/>
<evidence type="ECO:0000259" key="9">
    <source>
        <dbReference type="Pfam" id="PF00534"/>
    </source>
</evidence>
<comment type="function">
    <text evidence="2 8">Synthesizes alpha-1,4-glucan chains using ADP-glucose.</text>
</comment>
<evidence type="ECO:0000256" key="7">
    <source>
        <dbReference type="ARBA" id="ARBA00023056"/>
    </source>
</evidence>
<dbReference type="GO" id="GO:0005978">
    <property type="term" value="P:glycogen biosynthetic process"/>
    <property type="evidence" value="ECO:0007669"/>
    <property type="project" value="UniProtKB-UniRule"/>
</dbReference>
<feature type="domain" description="Glycosyl transferase family 1" evidence="9">
    <location>
        <begin position="297"/>
        <end position="443"/>
    </location>
</feature>
<reference evidence="11" key="1">
    <citation type="submission" date="2018-10" db="EMBL/GenBank/DDBJ databases">
        <title>Acidithiobacillus sulfuriphilus sp. nov.: an extremely acidophilic sulfur-oxidizing chemolithotroph isolated from a neutral pH environment.</title>
        <authorList>
            <person name="Falagan C."/>
            <person name="Moya-Beltran A."/>
            <person name="Quatrini R."/>
            <person name="Johnson D.B."/>
        </authorList>
    </citation>
    <scope>NUCLEOTIDE SEQUENCE [LARGE SCALE GENOMIC DNA]</scope>
    <source>
        <strain evidence="11">CJ-2</strain>
    </source>
</reference>
<dbReference type="Pfam" id="PF00534">
    <property type="entry name" value="Glycos_transf_1"/>
    <property type="match status" value="1"/>
</dbReference>
<evidence type="ECO:0000256" key="4">
    <source>
        <dbReference type="ARBA" id="ARBA00010281"/>
    </source>
</evidence>
<gene>
    <name evidence="8 11" type="primary">glgA</name>
    <name evidence="11" type="ORF">EC580_07370</name>
</gene>
<dbReference type="Pfam" id="PF08323">
    <property type="entry name" value="Glyco_transf_5"/>
    <property type="match status" value="1"/>
</dbReference>
<dbReference type="OrthoDB" id="9808590at2"/>
<dbReference type="SUPFAM" id="SSF53756">
    <property type="entry name" value="UDP-Glycosyltransferase/glycogen phosphorylase"/>
    <property type="match status" value="1"/>
</dbReference>
<name>A0A3M8R183_9PROT</name>
<comment type="pathway">
    <text evidence="3 8">Glycan biosynthesis; glycogen biosynthesis.</text>
</comment>
<dbReference type="InterPro" id="IPR013534">
    <property type="entry name" value="Starch_synth_cat_dom"/>
</dbReference>
<keyword evidence="7 8" id="KW-0320">Glycogen biosynthesis</keyword>
<dbReference type="HAMAP" id="MF_00484">
    <property type="entry name" value="Glycogen_synth"/>
    <property type="match status" value="1"/>
</dbReference>
<dbReference type="PANTHER" id="PTHR45825:SF11">
    <property type="entry name" value="ALPHA AMYLASE DOMAIN-CONTAINING PROTEIN"/>
    <property type="match status" value="1"/>
</dbReference>